<dbReference type="InterPro" id="IPR036942">
    <property type="entry name" value="Beta-barrel_TonB_sf"/>
</dbReference>
<dbReference type="Pfam" id="PF14905">
    <property type="entry name" value="OMP_b-brl_3"/>
    <property type="match status" value="1"/>
</dbReference>
<dbReference type="GO" id="GO:0009279">
    <property type="term" value="C:cell outer membrane"/>
    <property type="evidence" value="ECO:0007669"/>
    <property type="project" value="UniProtKB-SubCell"/>
</dbReference>
<dbReference type="PANTHER" id="PTHR40980">
    <property type="entry name" value="PLUG DOMAIN-CONTAINING PROTEIN"/>
    <property type="match status" value="1"/>
</dbReference>
<organism evidence="8 9">
    <name type="scientific">Mesonia algae</name>
    <dbReference type="NCBI Taxonomy" id="213248"/>
    <lineage>
        <taxon>Bacteria</taxon>
        <taxon>Pseudomonadati</taxon>
        <taxon>Bacteroidota</taxon>
        <taxon>Flavobacteriia</taxon>
        <taxon>Flavobacteriales</taxon>
        <taxon>Flavobacteriaceae</taxon>
        <taxon>Mesonia</taxon>
    </lineage>
</organism>
<dbReference type="SUPFAM" id="SSF49464">
    <property type="entry name" value="Carboxypeptidase regulatory domain-like"/>
    <property type="match status" value="1"/>
</dbReference>
<keyword evidence="9" id="KW-1185">Reference proteome</keyword>
<dbReference type="AlphaFoldDB" id="A0A2W7ISF0"/>
<feature type="domain" description="Outer membrane protein beta-barrel" evidence="7">
    <location>
        <begin position="381"/>
        <end position="811"/>
    </location>
</feature>
<evidence type="ECO:0000259" key="7">
    <source>
        <dbReference type="Pfam" id="PF14905"/>
    </source>
</evidence>
<comment type="subcellular location">
    <subcellularLocation>
        <location evidence="1">Cell outer membrane</location>
    </subcellularLocation>
</comment>
<keyword evidence="3" id="KW-0998">Cell outer membrane</keyword>
<feature type="chain" id="PRO_5015991994" evidence="5">
    <location>
        <begin position="26"/>
        <end position="840"/>
    </location>
</feature>
<protein>
    <submittedName>
        <fullName evidence="8">Outer membrane receptor protein involved in Fe transport</fullName>
    </submittedName>
</protein>
<dbReference type="Proteomes" id="UP000249542">
    <property type="component" value="Unassembled WGS sequence"/>
</dbReference>
<keyword evidence="5" id="KW-0732">Signal</keyword>
<dbReference type="InterPro" id="IPR037066">
    <property type="entry name" value="Plug_dom_sf"/>
</dbReference>
<name>A0A2W7ISF0_9FLAO</name>
<dbReference type="Pfam" id="PF13620">
    <property type="entry name" value="CarboxypepD_reg"/>
    <property type="match status" value="1"/>
</dbReference>
<proteinExistence type="predicted"/>
<evidence type="ECO:0000256" key="5">
    <source>
        <dbReference type="SAM" id="SignalP"/>
    </source>
</evidence>
<evidence type="ECO:0000313" key="9">
    <source>
        <dbReference type="Proteomes" id="UP000249542"/>
    </source>
</evidence>
<evidence type="ECO:0000313" key="8">
    <source>
        <dbReference type="EMBL" id="PZW42377.1"/>
    </source>
</evidence>
<reference evidence="8 9" key="1">
    <citation type="submission" date="2018-06" db="EMBL/GenBank/DDBJ databases">
        <title>Genomic Encyclopedia of Archaeal and Bacterial Type Strains, Phase II (KMG-II): from individual species to whole genera.</title>
        <authorList>
            <person name="Goeker M."/>
        </authorList>
    </citation>
    <scope>NUCLEOTIDE SEQUENCE [LARGE SCALE GENOMIC DNA]</scope>
    <source>
        <strain evidence="8 9">DSM 15361</strain>
    </source>
</reference>
<gene>
    <name evidence="8" type="ORF">LX95_00687</name>
</gene>
<keyword evidence="2" id="KW-0472">Membrane</keyword>
<comment type="caution">
    <text evidence="8">The sequence shown here is derived from an EMBL/GenBank/DDBJ whole genome shotgun (WGS) entry which is preliminary data.</text>
</comment>
<dbReference type="Gene3D" id="2.60.40.1120">
    <property type="entry name" value="Carboxypeptidase-like, regulatory domain"/>
    <property type="match status" value="1"/>
</dbReference>
<dbReference type="Gene3D" id="2.40.170.20">
    <property type="entry name" value="TonB-dependent receptor, beta-barrel domain"/>
    <property type="match status" value="1"/>
</dbReference>
<dbReference type="InterPro" id="IPR012910">
    <property type="entry name" value="Plug_dom"/>
</dbReference>
<dbReference type="InterPro" id="IPR008969">
    <property type="entry name" value="CarboxyPept-like_regulatory"/>
</dbReference>
<evidence type="ECO:0000256" key="1">
    <source>
        <dbReference type="ARBA" id="ARBA00004442"/>
    </source>
</evidence>
<dbReference type="RefSeq" id="WP_111540039.1">
    <property type="nucleotide sequence ID" value="NZ_QKYV01000002.1"/>
</dbReference>
<feature type="signal peptide" evidence="5">
    <location>
        <begin position="1"/>
        <end position="25"/>
    </location>
</feature>
<dbReference type="InterPro" id="IPR041700">
    <property type="entry name" value="OMP_b-brl_3"/>
</dbReference>
<accession>A0A2W7ISF0</accession>
<feature type="domain" description="TonB-dependent receptor plug" evidence="6">
    <location>
        <begin position="146"/>
        <end position="226"/>
    </location>
</feature>
<dbReference type="Gene3D" id="2.170.130.10">
    <property type="entry name" value="TonB-dependent receptor, plug domain"/>
    <property type="match status" value="1"/>
</dbReference>
<dbReference type="Pfam" id="PF07715">
    <property type="entry name" value="Plug"/>
    <property type="match status" value="1"/>
</dbReference>
<dbReference type="PANTHER" id="PTHR40980:SF4">
    <property type="entry name" value="TONB-DEPENDENT RECEPTOR-LIKE BETA-BARREL DOMAIN-CONTAINING PROTEIN"/>
    <property type="match status" value="1"/>
</dbReference>
<feature type="region of interest" description="Disordered" evidence="4">
    <location>
        <begin position="818"/>
        <end position="840"/>
    </location>
</feature>
<evidence type="ECO:0000256" key="2">
    <source>
        <dbReference type="ARBA" id="ARBA00023136"/>
    </source>
</evidence>
<dbReference type="SUPFAM" id="SSF56935">
    <property type="entry name" value="Porins"/>
    <property type="match status" value="1"/>
</dbReference>
<keyword evidence="8" id="KW-0675">Receptor</keyword>
<dbReference type="EMBL" id="QKYV01000002">
    <property type="protein sequence ID" value="PZW42377.1"/>
    <property type="molecule type" value="Genomic_DNA"/>
</dbReference>
<evidence type="ECO:0000256" key="4">
    <source>
        <dbReference type="SAM" id="MobiDB-lite"/>
    </source>
</evidence>
<evidence type="ECO:0000259" key="6">
    <source>
        <dbReference type="Pfam" id="PF07715"/>
    </source>
</evidence>
<evidence type="ECO:0000256" key="3">
    <source>
        <dbReference type="ARBA" id="ARBA00023237"/>
    </source>
</evidence>
<sequence>MTIKQYLRNFIPLKLFMFLSLVSFSQNDYTVSGKVVDKDAGIPLEYATITFNDVTGQLSPQGGVTDFDGNFSIEVKEGKYNIVVEYISFEPKKYNNRTIGSNINLGTVALGLNADSLDEVVIRSETTQVDVRLDKKIYNIGKDLTTQGATISDALSNVPSVTVDVEGAISLRGNENVRILINGKPSAMAGFGDTDVFQQLPADAIERVEVITSPSARYDAEGTAGILNIILRKEKTLGLNGSVSANLGYPTNSSISANLNLRTDKFNIFNTTGVYYRKSPGNASFDNRYYGDDISVDQSLEDREYDRRRQGINTNLGMQYFLNDNSSITGSVFMRFGDDKDISENNTSRFLNNNLINKTTRTEIEKEEDESYQYALNYENKFNDEGHKLTADFQYSYDNEDKPTSIVENFTFPTETLQGEDRIFESKKKNEFLIQADYVLPMGDAQFEAGYRGNFEEEVTDYTLESLDLGTNQFVIDSLLTNKFTYNENVNAVYTQYGNKIGKFSFLLGLRLEQTQLKGKISSEFDNQEALEQELGTDVDINFDKNYLGLFPTVNLIYELGEEENISLGYNRRINRPRGWYINPFPSRSSRTNIFQGNPDLDPAYSDAFDIGYLKQWDKLTLTSSLYYQHETESFERIQEDTGNTTIDGESIIRSIPINLATNDRFGGEFGIIYNPEKWLRFNGSFNIFNSQTEGNFNGVDYGTNNTSWFARFSSKITLPSEIQWQTTGFYRGPNKNATTESDGIFSMNLAFSKDLIKDVATISLNVSDLLNSRKRRSFTDNRDGANDLNYFTSDSEFQWRERQITLGLIYRFNQPRNAKSGRRGNEGGAGMDEGGDFEG</sequence>